<evidence type="ECO:0000313" key="2">
    <source>
        <dbReference type="Proteomes" id="UP000276991"/>
    </source>
</evidence>
<dbReference type="AlphaFoldDB" id="A0A498STU6"/>
<dbReference type="OrthoDB" id="5869542at2759"/>
<protein>
    <submittedName>
        <fullName evidence="1">Uncharacterized protein</fullName>
    </submittedName>
</protein>
<feature type="non-terminal residue" evidence="1">
    <location>
        <position position="1"/>
    </location>
</feature>
<keyword evidence="2" id="KW-1185">Reference proteome</keyword>
<proteinExistence type="predicted"/>
<organism evidence="1 2">
    <name type="scientific">Acanthocheilonema viteae</name>
    <name type="common">Filarial nematode worm</name>
    <name type="synonym">Dipetalonema viteae</name>
    <dbReference type="NCBI Taxonomy" id="6277"/>
    <lineage>
        <taxon>Eukaryota</taxon>
        <taxon>Metazoa</taxon>
        <taxon>Ecdysozoa</taxon>
        <taxon>Nematoda</taxon>
        <taxon>Chromadorea</taxon>
        <taxon>Rhabditida</taxon>
        <taxon>Spirurina</taxon>
        <taxon>Spiruromorpha</taxon>
        <taxon>Filarioidea</taxon>
        <taxon>Onchocercidae</taxon>
        <taxon>Acanthocheilonema</taxon>
    </lineage>
</organism>
<name>A0A498STU6_ACAVI</name>
<gene>
    <name evidence="1" type="ORF">NAV_LOCUS10063</name>
</gene>
<accession>A0A498STU6</accession>
<dbReference type="EMBL" id="UPTC01005339">
    <property type="protein sequence ID" value="VBB35272.1"/>
    <property type="molecule type" value="Genomic_DNA"/>
</dbReference>
<evidence type="ECO:0000313" key="1">
    <source>
        <dbReference type="EMBL" id="VBB35272.1"/>
    </source>
</evidence>
<sequence length="169" mass="17699">EISEDERIHRVKRQCGCCSCYGSRTSSCSCSSLCSCAPNNYASGYGNIGYGGINFNTGYGFGFNSGYPYSIYGLYNPANYGTNYNTGNGCSFGGTMSSTGCGGTGNMLPYNFGSSYGGNFITGNTGNVYPQVTGCLTGFNNGCRCENGYSPCSNGASCCRNNINGSMIR</sequence>
<reference evidence="1 2" key="1">
    <citation type="submission" date="2018-08" db="EMBL/GenBank/DDBJ databases">
        <authorList>
            <person name="Laetsch R D."/>
            <person name="Stevens L."/>
            <person name="Kumar S."/>
            <person name="Blaxter L. M."/>
        </authorList>
    </citation>
    <scope>NUCLEOTIDE SEQUENCE [LARGE SCALE GENOMIC DNA]</scope>
</reference>
<dbReference type="Proteomes" id="UP000276991">
    <property type="component" value="Unassembled WGS sequence"/>
</dbReference>